<dbReference type="InterPro" id="IPR034660">
    <property type="entry name" value="DinB/YfiT-like"/>
</dbReference>
<name>A0A643F427_9HYPH</name>
<dbReference type="PANTHER" id="PTHR40658:SF3">
    <property type="entry name" value="CLBS_DFSB FAMILY FOUR-HELIX BUNDLE PROTEIN"/>
    <property type="match status" value="1"/>
</dbReference>
<proteinExistence type="predicted"/>
<dbReference type="SUPFAM" id="SSF109854">
    <property type="entry name" value="DinB/YfiT-like putative metalloenzymes"/>
    <property type="match status" value="1"/>
</dbReference>
<dbReference type="PANTHER" id="PTHR40658">
    <property type="match status" value="1"/>
</dbReference>
<dbReference type="RefSeq" id="WP_128093586.1">
    <property type="nucleotide sequence ID" value="NZ_JBHEEN010000003.1"/>
</dbReference>
<reference evidence="1" key="1">
    <citation type="submission" date="2019-09" db="EMBL/GenBank/DDBJ databases">
        <title>Draft genome sequences of 48 bacterial type strains from the CCUG.</title>
        <authorList>
            <person name="Tunovic T."/>
            <person name="Pineiro-Iglesias B."/>
            <person name="Unosson C."/>
            <person name="Inganas E."/>
            <person name="Ohlen M."/>
            <person name="Cardew S."/>
            <person name="Jensie-Markopoulos S."/>
            <person name="Salva-Serra F."/>
            <person name="Jaen-Luchoro D."/>
            <person name="Karlsson R."/>
            <person name="Svensson-Stadler L."/>
            <person name="Chun J."/>
            <person name="Moore E."/>
        </authorList>
    </citation>
    <scope>NUCLEOTIDE SEQUENCE</scope>
    <source>
        <strain evidence="1">CCUG 50899</strain>
    </source>
</reference>
<gene>
    <name evidence="1" type="ORF">F7Q93_05125</name>
</gene>
<accession>A0A643F427</accession>
<dbReference type="InterPro" id="IPR012550">
    <property type="entry name" value="DUF1706"/>
</dbReference>
<dbReference type="PIRSF" id="PIRSF031551">
    <property type="entry name" value="DUF1706"/>
    <property type="match status" value="1"/>
</dbReference>
<organism evidence="1">
    <name type="scientific">Brucella pituitosa</name>
    <dbReference type="NCBI Taxonomy" id="571256"/>
    <lineage>
        <taxon>Bacteria</taxon>
        <taxon>Pseudomonadati</taxon>
        <taxon>Pseudomonadota</taxon>
        <taxon>Alphaproteobacteria</taxon>
        <taxon>Hyphomicrobiales</taxon>
        <taxon>Brucellaceae</taxon>
        <taxon>Brucella/Ochrobactrum group</taxon>
        <taxon>Brucella</taxon>
    </lineage>
</organism>
<protein>
    <submittedName>
        <fullName evidence="1">ClbS/DfsB family four-helix bundle protein</fullName>
    </submittedName>
</protein>
<dbReference type="Gene3D" id="1.20.120.450">
    <property type="entry name" value="dinb family like domain"/>
    <property type="match status" value="1"/>
</dbReference>
<dbReference type="Pfam" id="PF08020">
    <property type="entry name" value="DUF1706"/>
    <property type="match status" value="1"/>
</dbReference>
<dbReference type="AlphaFoldDB" id="A0A643F427"/>
<comment type="caution">
    <text evidence="1">The sequence shown here is derived from an EMBL/GenBank/DDBJ whole genome shotgun (WGS) entry which is preliminary data.</text>
</comment>
<evidence type="ECO:0000313" key="1">
    <source>
        <dbReference type="EMBL" id="KAB0572224.1"/>
    </source>
</evidence>
<sequence>MAVPATKQELLAAIETNYTRLVLDLARVTPEQAMENTMEGHAKGTMMSVHNLVSYLVGWNELVLKWCALSDKGQPVEFPETGFKWSELGKLASRFYQDYQGLPFAELLLRFEAAKNVLVELIEARSDAELYGVAWYEKYTLGRMIQFNTSSPYANARGRLRKWLKAQSLERIPKSVKRFSDKDAR</sequence>
<dbReference type="EMBL" id="VZPE01000002">
    <property type="protein sequence ID" value="KAB0572224.1"/>
    <property type="molecule type" value="Genomic_DNA"/>
</dbReference>